<name>A0ABX7WQ76_9GAMM</name>
<protein>
    <submittedName>
        <fullName evidence="5">Hydrogenase maturation protease</fullName>
    </submittedName>
</protein>
<dbReference type="Proteomes" id="UP000672039">
    <property type="component" value="Chromosome"/>
</dbReference>
<evidence type="ECO:0000256" key="3">
    <source>
        <dbReference type="ARBA" id="ARBA00022750"/>
    </source>
</evidence>
<organism evidence="5 6">
    <name type="scientific">Thiothrix litoralis</name>
    <dbReference type="NCBI Taxonomy" id="2891210"/>
    <lineage>
        <taxon>Bacteria</taxon>
        <taxon>Pseudomonadati</taxon>
        <taxon>Pseudomonadota</taxon>
        <taxon>Gammaproteobacteria</taxon>
        <taxon>Thiotrichales</taxon>
        <taxon>Thiotrichaceae</taxon>
        <taxon>Thiothrix</taxon>
    </lineage>
</organism>
<keyword evidence="2 5" id="KW-0645">Protease</keyword>
<dbReference type="InterPro" id="IPR023430">
    <property type="entry name" value="Pept_HybD-like_dom_sf"/>
</dbReference>
<comment type="similarity">
    <text evidence="1">Belongs to the peptidase A31 family.</text>
</comment>
<dbReference type="PANTHER" id="PTHR30302">
    <property type="entry name" value="HYDROGENASE 1 MATURATION PROTEASE"/>
    <property type="match status" value="1"/>
</dbReference>
<accession>A0ABX7WQ76</accession>
<dbReference type="SUPFAM" id="SSF53163">
    <property type="entry name" value="HybD-like"/>
    <property type="match status" value="1"/>
</dbReference>
<keyword evidence="3" id="KW-0064">Aspartyl protease</keyword>
<keyword evidence="4" id="KW-0378">Hydrolase</keyword>
<dbReference type="Pfam" id="PF01750">
    <property type="entry name" value="HycI"/>
    <property type="match status" value="1"/>
</dbReference>
<evidence type="ECO:0000256" key="2">
    <source>
        <dbReference type="ARBA" id="ARBA00022670"/>
    </source>
</evidence>
<evidence type="ECO:0000313" key="6">
    <source>
        <dbReference type="Proteomes" id="UP000672039"/>
    </source>
</evidence>
<proteinExistence type="inferred from homology"/>
<gene>
    <name evidence="5" type="ORF">J9253_17475</name>
</gene>
<dbReference type="GO" id="GO:0006508">
    <property type="term" value="P:proteolysis"/>
    <property type="evidence" value="ECO:0007669"/>
    <property type="project" value="UniProtKB-KW"/>
</dbReference>
<evidence type="ECO:0000313" key="5">
    <source>
        <dbReference type="EMBL" id="QTR45760.1"/>
    </source>
</evidence>
<dbReference type="InterPro" id="IPR000671">
    <property type="entry name" value="Peptidase_A31"/>
</dbReference>
<dbReference type="Gene3D" id="3.40.50.1450">
    <property type="entry name" value="HybD-like"/>
    <property type="match status" value="1"/>
</dbReference>
<dbReference type="RefSeq" id="WP_210222149.1">
    <property type="nucleotide sequence ID" value="NZ_CP072801.1"/>
</dbReference>
<keyword evidence="6" id="KW-1185">Reference proteome</keyword>
<sequence>MTTAIMGIGSPFGKDQAGWDAVDQLAQQAWAQAAIEHGTLVLHKLDRPGMGLLEHLQRYAHVILVDAVIAPHYAPGMIIPLQREELALWEAPASSHGFGVAEALAMGDALGMLPERLEIWGVVVAD</sequence>
<dbReference type="PANTHER" id="PTHR30302:SF1">
    <property type="entry name" value="HYDROGENASE 2 MATURATION PROTEASE"/>
    <property type="match status" value="1"/>
</dbReference>
<evidence type="ECO:0000256" key="4">
    <source>
        <dbReference type="ARBA" id="ARBA00022801"/>
    </source>
</evidence>
<dbReference type="EMBL" id="CP072801">
    <property type="protein sequence ID" value="QTR45760.1"/>
    <property type="molecule type" value="Genomic_DNA"/>
</dbReference>
<evidence type="ECO:0000256" key="1">
    <source>
        <dbReference type="ARBA" id="ARBA00006814"/>
    </source>
</evidence>
<dbReference type="GO" id="GO:0008233">
    <property type="term" value="F:peptidase activity"/>
    <property type="evidence" value="ECO:0007669"/>
    <property type="project" value="UniProtKB-KW"/>
</dbReference>
<reference evidence="5 6" key="1">
    <citation type="submission" date="2021-04" db="EMBL/GenBank/DDBJ databases">
        <title>Genomics, taxonomy and metabolism of representatives of sulfur bacteria of the genus Thiothrix: Thiothrix fructosivorans QT, Thiothrix unzii A1T and three new species, Thiothrix subterranea sp. nov., Thiothrix litoralis sp. nov. and 'Candidatus Thiothrix anitrata' sp. nov.</title>
        <authorList>
            <person name="Ravin N.V."/>
            <person name="Smolyakov D."/>
            <person name="Rudenko T.S."/>
            <person name="Mardanov A.V."/>
            <person name="Beletsky A.V."/>
            <person name="Markov N.D."/>
            <person name="Fomenkov A.I."/>
            <person name="Roberts R.J."/>
            <person name="Karnachuk O.V."/>
            <person name="Novikov A."/>
            <person name="Grabovich M.Y."/>
        </authorList>
    </citation>
    <scope>NUCLEOTIDE SEQUENCE [LARGE SCALE GENOMIC DNA]</scope>
    <source>
        <strain evidence="5 6">AS</strain>
    </source>
</reference>
<dbReference type="NCBIfam" id="TIGR00072">
    <property type="entry name" value="hydrog_prot"/>
    <property type="match status" value="1"/>
</dbReference>